<dbReference type="InterPro" id="IPR027417">
    <property type="entry name" value="P-loop_NTPase"/>
</dbReference>
<accession>A0AAU9SES8</accession>
<protein>
    <recommendedName>
        <fullName evidence="8">Adenylate isopentenyltransferase</fullName>
    </recommendedName>
</protein>
<keyword evidence="5" id="KW-0067">ATP-binding</keyword>
<sequence>MRLPSLLQTSRQYCSNKLLSLPKLASPASLPHAACSTIATNRRHCRYHHYYHYHHHHHYHRKIVVIMGATGSGKSRLSIDLATRFFPSEIINSDKIQVYRGLNITTNKIPMPDRRGVPHHLLGEVDPSIHPEFTPLHYRSAAADAISGVASRRKLPLLVGGSNSFIYSLLAKRFDPESDVFRPSKPDPVFPELRYNCCFLWVDVAMPVLNQYLDKRVDDMLELGMVEELAEYFALEGFRESDSTGRAGLRKAIGVPEFEPYFRRFGSTMRTEGNNWRRDPVGGSVYEEAIRAIKENTCELAKRQVGKIERLRSGGWDMRRVDATDAFRAAMGLDGSDSARASDIWERIVVEPSVKGVRRFLEE</sequence>
<dbReference type="Proteomes" id="UP000836841">
    <property type="component" value="Unassembled WGS sequence"/>
</dbReference>
<dbReference type="GO" id="GO:0052381">
    <property type="term" value="F:tRNA dimethylallyltransferase activity"/>
    <property type="evidence" value="ECO:0007669"/>
    <property type="project" value="TreeGrafter"/>
</dbReference>
<name>A0AAU9SES8_THLAR</name>
<evidence type="ECO:0000256" key="5">
    <source>
        <dbReference type="ARBA" id="ARBA00022840"/>
    </source>
</evidence>
<comment type="caution">
    <text evidence="6">The sequence shown here is derived from an EMBL/GenBank/DDBJ whole genome shotgun (WGS) entry which is preliminary data.</text>
</comment>
<dbReference type="Gene3D" id="3.40.50.300">
    <property type="entry name" value="P-loop containing nucleotide triphosphate hydrolases"/>
    <property type="match status" value="1"/>
</dbReference>
<comment type="similarity">
    <text evidence="1">Belongs to the IPP transferase family.</text>
</comment>
<dbReference type="GO" id="GO:0009691">
    <property type="term" value="P:cytokinin biosynthetic process"/>
    <property type="evidence" value="ECO:0007669"/>
    <property type="project" value="UniProtKB-KW"/>
</dbReference>
<dbReference type="Pfam" id="PF01715">
    <property type="entry name" value="IPPT"/>
    <property type="match status" value="2"/>
</dbReference>
<keyword evidence="4" id="KW-0547">Nucleotide-binding</keyword>
<keyword evidence="3" id="KW-0203">Cytokinin biosynthesis</keyword>
<dbReference type="SUPFAM" id="SSF52540">
    <property type="entry name" value="P-loop containing nucleoside triphosphate hydrolases"/>
    <property type="match status" value="1"/>
</dbReference>
<dbReference type="GO" id="GO:0005739">
    <property type="term" value="C:mitochondrion"/>
    <property type="evidence" value="ECO:0007669"/>
    <property type="project" value="TreeGrafter"/>
</dbReference>
<evidence type="ECO:0008006" key="8">
    <source>
        <dbReference type="Google" id="ProtNLM"/>
    </source>
</evidence>
<evidence type="ECO:0000256" key="1">
    <source>
        <dbReference type="ARBA" id="ARBA00005842"/>
    </source>
</evidence>
<dbReference type="GO" id="GO:0009824">
    <property type="term" value="F:AMP dimethylallyltransferase activity"/>
    <property type="evidence" value="ECO:0007669"/>
    <property type="project" value="TreeGrafter"/>
</dbReference>
<gene>
    <name evidence="6" type="ORF">TAV2_LOCUS15070</name>
</gene>
<dbReference type="EMBL" id="CAJVSB020000773">
    <property type="protein sequence ID" value="CAH2062608.1"/>
    <property type="molecule type" value="Genomic_DNA"/>
</dbReference>
<dbReference type="PANTHER" id="PTHR11088">
    <property type="entry name" value="TRNA DIMETHYLALLYLTRANSFERASE"/>
    <property type="match status" value="1"/>
</dbReference>
<evidence type="ECO:0000256" key="2">
    <source>
        <dbReference type="ARBA" id="ARBA00022679"/>
    </source>
</evidence>
<keyword evidence="2" id="KW-0808">Transferase</keyword>
<proteinExistence type="inferred from homology"/>
<dbReference type="AlphaFoldDB" id="A0AAU9SES8"/>
<organism evidence="6 7">
    <name type="scientific">Thlaspi arvense</name>
    <name type="common">Field penny-cress</name>
    <dbReference type="NCBI Taxonomy" id="13288"/>
    <lineage>
        <taxon>Eukaryota</taxon>
        <taxon>Viridiplantae</taxon>
        <taxon>Streptophyta</taxon>
        <taxon>Embryophyta</taxon>
        <taxon>Tracheophyta</taxon>
        <taxon>Spermatophyta</taxon>
        <taxon>Magnoliopsida</taxon>
        <taxon>eudicotyledons</taxon>
        <taxon>Gunneridae</taxon>
        <taxon>Pentapetalae</taxon>
        <taxon>rosids</taxon>
        <taxon>malvids</taxon>
        <taxon>Brassicales</taxon>
        <taxon>Brassicaceae</taxon>
        <taxon>Thlaspideae</taxon>
        <taxon>Thlaspi</taxon>
    </lineage>
</organism>
<dbReference type="PANTHER" id="PTHR11088:SF86">
    <property type="entry name" value="ADENYLATE ISOPENTENYLTRANSFERASE 4-RELATED"/>
    <property type="match status" value="1"/>
</dbReference>
<keyword evidence="7" id="KW-1185">Reference proteome</keyword>
<evidence type="ECO:0000256" key="4">
    <source>
        <dbReference type="ARBA" id="ARBA00022741"/>
    </source>
</evidence>
<dbReference type="GO" id="GO:0006400">
    <property type="term" value="P:tRNA modification"/>
    <property type="evidence" value="ECO:0007669"/>
    <property type="project" value="TreeGrafter"/>
</dbReference>
<dbReference type="InterPro" id="IPR039657">
    <property type="entry name" value="Dimethylallyltransferase"/>
</dbReference>
<evidence type="ECO:0000256" key="3">
    <source>
        <dbReference type="ARBA" id="ARBA00022712"/>
    </source>
</evidence>
<evidence type="ECO:0000313" key="6">
    <source>
        <dbReference type="EMBL" id="CAH2062608.1"/>
    </source>
</evidence>
<evidence type="ECO:0000313" key="7">
    <source>
        <dbReference type="Proteomes" id="UP000836841"/>
    </source>
</evidence>
<dbReference type="GO" id="GO:0005524">
    <property type="term" value="F:ATP binding"/>
    <property type="evidence" value="ECO:0007669"/>
    <property type="project" value="UniProtKB-KW"/>
</dbReference>
<dbReference type="Gene3D" id="1.10.287.890">
    <property type="entry name" value="Crystal structure of tRNA isopentenylpyrophosphate transferase (bh2366) domain"/>
    <property type="match status" value="1"/>
</dbReference>
<reference evidence="6 7" key="1">
    <citation type="submission" date="2022-03" db="EMBL/GenBank/DDBJ databases">
        <authorList>
            <person name="Nunn A."/>
            <person name="Chopra R."/>
            <person name="Nunn A."/>
            <person name="Contreras Garrido A."/>
        </authorList>
    </citation>
    <scope>NUCLEOTIDE SEQUENCE [LARGE SCALE GENOMIC DNA]</scope>
</reference>